<dbReference type="STRING" id="64571.A0A1Y2G6Z9"/>
<dbReference type="GO" id="GO:0005829">
    <property type="term" value="C:cytosol"/>
    <property type="evidence" value="ECO:0007669"/>
    <property type="project" value="TreeGrafter"/>
</dbReference>
<accession>A0A1Y2G6Z9</accession>
<dbReference type="InterPro" id="IPR013241">
    <property type="entry name" value="RNase_P_Pop3"/>
</dbReference>
<keyword evidence="3" id="KW-1185">Reference proteome</keyword>
<comment type="caution">
    <text evidence="2">The sequence shown here is derived from an EMBL/GenBank/DDBJ whole genome shotgun (WGS) entry which is preliminary data.</text>
</comment>
<name>A0A1Y2G6Z9_9FUNG</name>
<dbReference type="AlphaFoldDB" id="A0A1Y2G6Z9"/>
<dbReference type="EMBL" id="MCFF01000067">
    <property type="protein sequence ID" value="ORY99577.1"/>
    <property type="molecule type" value="Genomic_DNA"/>
</dbReference>
<dbReference type="OrthoDB" id="20109at2759"/>
<dbReference type="Proteomes" id="UP000193648">
    <property type="component" value="Unassembled WGS sequence"/>
</dbReference>
<dbReference type="InParanoid" id="A0A1Y2G6Z9"/>
<feature type="region of interest" description="Disordered" evidence="1">
    <location>
        <begin position="74"/>
        <end position="139"/>
    </location>
</feature>
<feature type="compositionally biased region" description="Polar residues" evidence="1">
    <location>
        <begin position="369"/>
        <end position="380"/>
    </location>
</feature>
<evidence type="ECO:0000256" key="1">
    <source>
        <dbReference type="SAM" id="MobiDB-lite"/>
    </source>
</evidence>
<feature type="compositionally biased region" description="Polar residues" evidence="1">
    <location>
        <begin position="1"/>
        <end position="12"/>
    </location>
</feature>
<dbReference type="GeneID" id="33567799"/>
<dbReference type="GO" id="GO:0000172">
    <property type="term" value="C:ribonuclease MRP complex"/>
    <property type="evidence" value="ECO:0007669"/>
    <property type="project" value="TreeGrafter"/>
</dbReference>
<feature type="region of interest" description="Disordered" evidence="1">
    <location>
        <begin position="1"/>
        <end position="24"/>
    </location>
</feature>
<dbReference type="Pfam" id="PF08228">
    <property type="entry name" value="RNase_P_pop3"/>
    <property type="match status" value="1"/>
</dbReference>
<dbReference type="RefSeq" id="XP_021875872.1">
    <property type="nucleotide sequence ID" value="XM_022025956.1"/>
</dbReference>
<evidence type="ECO:0000313" key="2">
    <source>
        <dbReference type="EMBL" id="ORY99577.1"/>
    </source>
</evidence>
<sequence>MSMNQKQQQAKGNKTAAVHTGGIRTEAKKTRTVYKNVLDTPFSIPWPEVTTENNAIVLDVLCDLMKTIREYHDIQRRKSSSSSVNKESKKKKKSKLSTKIPSDDNDTGISLKPNPALATTDHDPCTGTSLPTTSASTSAEPSLAQLAPPAILEWTIIGINAVTRTLERSIQDSKGYLPPSAVFICKGDLVPAHLYTHLGPLVAMLPGVRVFPFLKGSEKRLSEALGMAAVGALAIRAPAGSKDVEDLLMILERMVDPISVPWLPKIPIRSTATSALKKAVPSSSSAITSATTLATASASASASTVSTKVRAEDSTTKNELVFISTNIKSLKTTMPIVVKTPKPAASNNGNESGKDKNQKGQRQKQNQQEPSSSQQKNQPPRNMKHPRDSIEHSRGKGVQEAGSSLVAFEVRCHKHLDEAWSTHLCP</sequence>
<dbReference type="GO" id="GO:0004526">
    <property type="term" value="F:ribonuclease P activity"/>
    <property type="evidence" value="ECO:0007669"/>
    <property type="project" value="TreeGrafter"/>
</dbReference>
<feature type="region of interest" description="Disordered" evidence="1">
    <location>
        <begin position="340"/>
        <end position="400"/>
    </location>
</feature>
<protein>
    <recommendedName>
        <fullName evidence="4">Ribosomal protein L7Ae/L30e/S12e/Gadd45 domain-containing protein</fullName>
    </recommendedName>
</protein>
<dbReference type="GO" id="GO:0008033">
    <property type="term" value="P:tRNA processing"/>
    <property type="evidence" value="ECO:0007669"/>
    <property type="project" value="InterPro"/>
</dbReference>
<feature type="compositionally biased region" description="Low complexity" evidence="1">
    <location>
        <begin position="126"/>
        <end position="139"/>
    </location>
</feature>
<gene>
    <name evidence="2" type="ORF">BCR41DRAFT_363873</name>
</gene>
<dbReference type="PANTHER" id="PTHR28272:SF1">
    <property type="entry name" value="RIBONUCLEASES P_MRP PROTEIN SUBUNIT POP3"/>
    <property type="match status" value="1"/>
</dbReference>
<dbReference type="PANTHER" id="PTHR28272">
    <property type="entry name" value="RIBONUCLEASES P/MRP PROTEIN SUBUNIT POP3"/>
    <property type="match status" value="1"/>
</dbReference>
<dbReference type="GO" id="GO:0000171">
    <property type="term" value="F:ribonuclease MRP activity"/>
    <property type="evidence" value="ECO:0007669"/>
    <property type="project" value="TreeGrafter"/>
</dbReference>
<feature type="compositionally biased region" description="Basic and acidic residues" evidence="1">
    <location>
        <begin position="385"/>
        <end position="394"/>
    </location>
</feature>
<evidence type="ECO:0008006" key="4">
    <source>
        <dbReference type="Google" id="ProtNLM"/>
    </source>
</evidence>
<dbReference type="GO" id="GO:0006364">
    <property type="term" value="P:rRNA processing"/>
    <property type="evidence" value="ECO:0007669"/>
    <property type="project" value="InterPro"/>
</dbReference>
<proteinExistence type="predicted"/>
<dbReference type="GO" id="GO:0005655">
    <property type="term" value="C:nucleolar ribonuclease P complex"/>
    <property type="evidence" value="ECO:0007669"/>
    <property type="project" value="TreeGrafter"/>
</dbReference>
<evidence type="ECO:0000313" key="3">
    <source>
        <dbReference type="Proteomes" id="UP000193648"/>
    </source>
</evidence>
<dbReference type="GO" id="GO:0034965">
    <property type="term" value="P:intronic box C/D snoRNA processing"/>
    <property type="evidence" value="ECO:0007669"/>
    <property type="project" value="TreeGrafter"/>
</dbReference>
<organism evidence="2 3">
    <name type="scientific">Lobosporangium transversale</name>
    <dbReference type="NCBI Taxonomy" id="64571"/>
    <lineage>
        <taxon>Eukaryota</taxon>
        <taxon>Fungi</taxon>
        <taxon>Fungi incertae sedis</taxon>
        <taxon>Mucoromycota</taxon>
        <taxon>Mortierellomycotina</taxon>
        <taxon>Mortierellomycetes</taxon>
        <taxon>Mortierellales</taxon>
        <taxon>Mortierellaceae</taxon>
        <taxon>Lobosporangium</taxon>
    </lineage>
</organism>
<reference evidence="2 3" key="1">
    <citation type="submission" date="2016-07" db="EMBL/GenBank/DDBJ databases">
        <title>Pervasive Adenine N6-methylation of Active Genes in Fungi.</title>
        <authorList>
            <consortium name="DOE Joint Genome Institute"/>
            <person name="Mondo S.J."/>
            <person name="Dannebaum R.O."/>
            <person name="Kuo R.C."/>
            <person name="Labutti K."/>
            <person name="Haridas S."/>
            <person name="Kuo A."/>
            <person name="Salamov A."/>
            <person name="Ahrendt S.R."/>
            <person name="Lipzen A."/>
            <person name="Sullivan W."/>
            <person name="Andreopoulos W.B."/>
            <person name="Clum A."/>
            <person name="Lindquist E."/>
            <person name="Daum C."/>
            <person name="Ramamoorthy G.K."/>
            <person name="Gryganskyi A."/>
            <person name="Culley D."/>
            <person name="Magnuson J.K."/>
            <person name="James T.Y."/>
            <person name="O'Malley M.A."/>
            <person name="Stajich J.E."/>
            <person name="Spatafora J.W."/>
            <person name="Visel A."/>
            <person name="Grigoriev I.V."/>
        </authorList>
    </citation>
    <scope>NUCLEOTIDE SEQUENCE [LARGE SCALE GENOMIC DNA]</scope>
    <source>
        <strain evidence="2 3">NRRL 3116</strain>
    </source>
</reference>